<accession>A0A2P4XFI0</accession>
<dbReference type="Proteomes" id="UP000237271">
    <property type="component" value="Unassembled WGS sequence"/>
</dbReference>
<reference evidence="1 2" key="1">
    <citation type="journal article" date="2017" name="Genome Biol. Evol.">
        <title>Phytophthora megakarya and P. palmivora, closely related causal agents of cacao black pod rot, underwent increases in genome sizes and gene numbers by different mechanisms.</title>
        <authorList>
            <person name="Ali S.S."/>
            <person name="Shao J."/>
            <person name="Lary D.J."/>
            <person name="Kronmiller B."/>
            <person name="Shen D."/>
            <person name="Strem M.D."/>
            <person name="Amoako-Attah I."/>
            <person name="Akrofi A.Y."/>
            <person name="Begoude B.A."/>
            <person name="Ten Hoopen G.M."/>
            <person name="Coulibaly K."/>
            <person name="Kebe B.I."/>
            <person name="Melnick R.L."/>
            <person name="Guiltinan M.J."/>
            <person name="Tyler B.M."/>
            <person name="Meinhardt L.W."/>
            <person name="Bailey B.A."/>
        </authorList>
    </citation>
    <scope>NUCLEOTIDE SEQUENCE [LARGE SCALE GENOMIC DNA]</scope>
    <source>
        <strain evidence="2">sbr112.9</strain>
    </source>
</reference>
<organism evidence="1 2">
    <name type="scientific">Phytophthora palmivora</name>
    <dbReference type="NCBI Taxonomy" id="4796"/>
    <lineage>
        <taxon>Eukaryota</taxon>
        <taxon>Sar</taxon>
        <taxon>Stramenopiles</taxon>
        <taxon>Oomycota</taxon>
        <taxon>Peronosporomycetes</taxon>
        <taxon>Peronosporales</taxon>
        <taxon>Peronosporaceae</taxon>
        <taxon>Phytophthora</taxon>
    </lineage>
</organism>
<proteinExistence type="predicted"/>
<dbReference type="AlphaFoldDB" id="A0A2P4XFI0"/>
<gene>
    <name evidence="1" type="ORF">PHPALM_20189</name>
</gene>
<dbReference type="OrthoDB" id="120763at2759"/>
<evidence type="ECO:0000313" key="1">
    <source>
        <dbReference type="EMBL" id="POM64305.1"/>
    </source>
</evidence>
<evidence type="ECO:0000313" key="2">
    <source>
        <dbReference type="Proteomes" id="UP000237271"/>
    </source>
</evidence>
<comment type="caution">
    <text evidence="1">The sequence shown here is derived from an EMBL/GenBank/DDBJ whole genome shotgun (WGS) entry which is preliminary data.</text>
</comment>
<keyword evidence="2" id="KW-1185">Reference proteome</keyword>
<name>A0A2P4XFI0_9STRA</name>
<keyword evidence="1" id="KW-0675">Receptor</keyword>
<dbReference type="EMBL" id="NCKW01011136">
    <property type="protein sequence ID" value="POM64305.1"/>
    <property type="molecule type" value="Genomic_DNA"/>
</dbReference>
<protein>
    <submittedName>
        <fullName evidence="1">Histamine H3 receptor-like</fullName>
    </submittedName>
</protein>
<sequence>MRTSVANAQEITNVLSDIVAEHAAARPSNTLDLGNMPGNDLPPICFSFDRARPPKFTLSPPVKTNNHPHRRRKASHDIFDTLKRKQAERKKKSTCVNFVIFGGPKIVSSRFVIVQIFFYTMRCLPGARVTDLSSFSYVMLTLELLDEGPQLCTPLVIIMN</sequence>